<dbReference type="Pfam" id="PF16845">
    <property type="entry name" value="SQAPI"/>
    <property type="match status" value="1"/>
</dbReference>
<evidence type="ECO:0000256" key="1">
    <source>
        <dbReference type="ARBA" id="ARBA00007233"/>
    </source>
</evidence>
<accession>A0ABC8XZA0</accession>
<keyword evidence="2" id="KW-0646">Protease inhibitor</keyword>
<keyword evidence="6" id="KW-1185">Reference proteome</keyword>
<name>A0ABC8XZA0_9POAL</name>
<keyword evidence="3" id="KW-0789">Thiol protease inhibitor</keyword>
<dbReference type="InterPro" id="IPR000010">
    <property type="entry name" value="Cystatin_dom"/>
</dbReference>
<gene>
    <name evidence="5" type="ORF">URODEC1_LOCUS28738</name>
</gene>
<evidence type="ECO:0000313" key="5">
    <source>
        <dbReference type="EMBL" id="CAL4934551.1"/>
    </source>
</evidence>
<dbReference type="CDD" id="cd00042">
    <property type="entry name" value="CY"/>
    <property type="match status" value="1"/>
</dbReference>
<organism evidence="5 6">
    <name type="scientific">Urochloa decumbens</name>
    <dbReference type="NCBI Taxonomy" id="240449"/>
    <lineage>
        <taxon>Eukaryota</taxon>
        <taxon>Viridiplantae</taxon>
        <taxon>Streptophyta</taxon>
        <taxon>Embryophyta</taxon>
        <taxon>Tracheophyta</taxon>
        <taxon>Spermatophyta</taxon>
        <taxon>Magnoliopsida</taxon>
        <taxon>Liliopsida</taxon>
        <taxon>Poales</taxon>
        <taxon>Poaceae</taxon>
        <taxon>PACMAD clade</taxon>
        <taxon>Panicoideae</taxon>
        <taxon>Panicodae</taxon>
        <taxon>Paniceae</taxon>
        <taxon>Melinidinae</taxon>
        <taxon>Urochloa</taxon>
    </lineage>
</organism>
<dbReference type="InterPro" id="IPR027214">
    <property type="entry name" value="Cystatin"/>
</dbReference>
<dbReference type="InterPro" id="IPR046350">
    <property type="entry name" value="Cystatin_sf"/>
</dbReference>
<dbReference type="EMBL" id="OZ075125">
    <property type="protein sequence ID" value="CAL4934551.1"/>
    <property type="molecule type" value="Genomic_DNA"/>
</dbReference>
<reference evidence="5" key="1">
    <citation type="submission" date="2024-10" db="EMBL/GenBank/DDBJ databases">
        <authorList>
            <person name="Ryan C."/>
        </authorList>
    </citation>
    <scope>NUCLEOTIDE SEQUENCE [LARGE SCALE GENOMIC DNA]</scope>
</reference>
<dbReference type="Proteomes" id="UP001497457">
    <property type="component" value="Chromosome 15b"/>
</dbReference>
<dbReference type="GO" id="GO:0004869">
    <property type="term" value="F:cysteine-type endopeptidase inhibitor activity"/>
    <property type="evidence" value="ECO:0007669"/>
    <property type="project" value="UniProtKB-KW"/>
</dbReference>
<feature type="domain" description="Cystatin" evidence="4">
    <location>
        <begin position="41"/>
        <end position="122"/>
    </location>
</feature>
<proteinExistence type="inferred from homology"/>
<sequence>MMRRPSLLLAAAAAVVAIYVAVVAMPAAVVSQEQGWVPLPDVDAHLVQELGRWAVAEHDKTANDRVKFNRVVSGEEREDPQLGVKYHFVVDALDGNGRDGKYEVVMAEQVWLERRILISFNPAR</sequence>
<dbReference type="PANTHER" id="PTHR47116">
    <property type="entry name" value="PHLOEM FILAMENT PROTEIN"/>
    <property type="match status" value="1"/>
</dbReference>
<evidence type="ECO:0000256" key="2">
    <source>
        <dbReference type="ARBA" id="ARBA00022690"/>
    </source>
</evidence>
<dbReference type="Gene3D" id="3.10.450.10">
    <property type="match status" value="1"/>
</dbReference>
<evidence type="ECO:0000313" key="6">
    <source>
        <dbReference type="Proteomes" id="UP001497457"/>
    </source>
</evidence>
<evidence type="ECO:0000259" key="4">
    <source>
        <dbReference type="Pfam" id="PF16845"/>
    </source>
</evidence>
<dbReference type="SUPFAM" id="SSF54403">
    <property type="entry name" value="Cystatin/monellin"/>
    <property type="match status" value="1"/>
</dbReference>
<protein>
    <recommendedName>
        <fullName evidence="4">Cystatin domain-containing protein</fullName>
    </recommendedName>
</protein>
<evidence type="ECO:0000256" key="3">
    <source>
        <dbReference type="ARBA" id="ARBA00022704"/>
    </source>
</evidence>
<dbReference type="AlphaFoldDB" id="A0ABC8XZA0"/>
<comment type="similarity">
    <text evidence="1">Belongs to the cystatin family. Phytocystatin subfamily.</text>
</comment>